<keyword evidence="5 11" id="KW-0378">Hydrolase</keyword>
<keyword evidence="4 9" id="KW-0732">Signal</keyword>
<evidence type="ECO:0000256" key="3">
    <source>
        <dbReference type="ARBA" id="ARBA00012756"/>
    </source>
</evidence>
<evidence type="ECO:0000256" key="6">
    <source>
        <dbReference type="ARBA" id="ARBA00023180"/>
    </source>
</evidence>
<name>A0A5C3LS40_9AGAR</name>
<dbReference type="SMART" id="SM01029">
    <property type="entry name" value="BetaGal_dom2"/>
    <property type="match status" value="1"/>
</dbReference>
<dbReference type="AlphaFoldDB" id="A0A5C3LS40"/>
<dbReference type="GO" id="GO:0005975">
    <property type="term" value="P:carbohydrate metabolic process"/>
    <property type="evidence" value="ECO:0007669"/>
    <property type="project" value="InterPro"/>
</dbReference>
<dbReference type="Gene3D" id="3.20.20.80">
    <property type="entry name" value="Glycosidases"/>
    <property type="match status" value="1"/>
</dbReference>
<dbReference type="Gene3D" id="2.102.20.10">
    <property type="entry name" value="Beta-galactosidase, domain 2"/>
    <property type="match status" value="1"/>
</dbReference>
<evidence type="ECO:0000256" key="8">
    <source>
        <dbReference type="RuleBase" id="RU003679"/>
    </source>
</evidence>
<accession>A0A5C3LS40</accession>
<dbReference type="InterPro" id="IPR025300">
    <property type="entry name" value="BetaGal_jelly_roll_dom"/>
</dbReference>
<dbReference type="SUPFAM" id="SSF117100">
    <property type="entry name" value="Beta-galactosidase LacA, domain 3"/>
    <property type="match status" value="1"/>
</dbReference>
<feature type="chain" id="PRO_5022687698" description="beta-galactosidase" evidence="9">
    <location>
        <begin position="22"/>
        <end position="1052"/>
    </location>
</feature>
<dbReference type="InterPro" id="IPR008979">
    <property type="entry name" value="Galactose-bd-like_sf"/>
</dbReference>
<evidence type="ECO:0000313" key="12">
    <source>
        <dbReference type="Proteomes" id="UP000308652"/>
    </source>
</evidence>
<dbReference type="EC" id="3.2.1.23" evidence="3"/>
<dbReference type="InterPro" id="IPR017853">
    <property type="entry name" value="GH"/>
</dbReference>
<evidence type="ECO:0000256" key="7">
    <source>
        <dbReference type="ARBA" id="ARBA00023295"/>
    </source>
</evidence>
<dbReference type="InterPro" id="IPR031330">
    <property type="entry name" value="Gly_Hdrlase_35_cat"/>
</dbReference>
<evidence type="ECO:0000259" key="10">
    <source>
        <dbReference type="SMART" id="SM01029"/>
    </source>
</evidence>
<dbReference type="GO" id="GO:0004565">
    <property type="term" value="F:beta-galactosidase activity"/>
    <property type="evidence" value="ECO:0007669"/>
    <property type="project" value="UniProtKB-EC"/>
</dbReference>
<feature type="domain" description="Beta-galactosidase" evidence="10">
    <location>
        <begin position="420"/>
        <end position="603"/>
    </location>
</feature>
<evidence type="ECO:0000256" key="2">
    <source>
        <dbReference type="ARBA" id="ARBA00009809"/>
    </source>
</evidence>
<feature type="signal peptide" evidence="9">
    <location>
        <begin position="1"/>
        <end position="21"/>
    </location>
</feature>
<dbReference type="SUPFAM" id="SSF49785">
    <property type="entry name" value="Galactose-binding domain-like"/>
    <property type="match status" value="2"/>
</dbReference>
<dbReference type="Pfam" id="PF10435">
    <property type="entry name" value="BetaGal_dom2"/>
    <property type="match status" value="1"/>
</dbReference>
<dbReference type="SUPFAM" id="SSF51445">
    <property type="entry name" value="(Trans)glycosidases"/>
    <property type="match status" value="1"/>
</dbReference>
<evidence type="ECO:0000313" key="11">
    <source>
        <dbReference type="EMBL" id="TFK31591.1"/>
    </source>
</evidence>
<sequence length="1052" mass="115314">MKYFSFLPLISLFAAYSDISANLIGRQSTHDNSAQYILPVGSPGFYHGQSNASVTFDQHSLLLDGKRIMFFSGEFHPFRLPAPELWRDVLQKYALFIAYSMDTLIFDHRFKAAGFNGVSVYWHWGLSAPNAREVRFTQHNDLAKFYQVAKEVGILVIVRPGPYVNAETAGGRGIPGWVTNIAGLARTNATDYKEAWRPYILQFAKETAPFQYPDGPVIAIQSENEYATTAQAHIPGLDQHMQDIIDTLREGGITKVPTIHNDKNPSGQYAMKGLGKVDLYGWDGYPLGFDCDNPSKWSELSTGDVIDADTFHQRWNPAEPLALFEWQGGSFSYWSGPGYSECYKLINEQFANVYYKNNYAAGAAVQNLYMTYGGTNWGNMHTHTIYSSYDYGAAISEDRTLTPKLDELKLQGYFLHASPDYLTVGRIGNGTIGKGTAYSDSADIYTTHLSSPSSGVNFYIVRQITNQKTTNTDFALRVNTTLEGQVTIPKSGSLTLAGRESKIIVTNYPFGSSRLQYSTAEIMTWATFDKKDTIVAYSLEGQDVEIAVETKSAGSIAVSGSKTVTASSNGKAVIISGTTSGISTVEFGNVRVIVADKKAASGFWAPRLPNSANHTQYDVAPDVPSVLVHGPYLVRDASIKGSTLLLTGDLNVTTSIDVFASSQVKSVVWNGSPVHVSRSDLGSLRGTLVFPSNLNRSTIPVLENLKWSCADSLPEISSGFDDSTWVTANKTSTKRPQQPFSGKYVLYSSEYGFHSGQWVWRGHFNGNATGVQLAIQGCVYSFSFGYSAFINSHFLGSGQGSSHSQSGVDILQPVFNFTSDQLVDGTNVVTVIHDSTGMNQDYDIDDEFKTPRGIRGYKLLSADGKNDFLEWRVAGNVGGENAPDSVRGPYNEGGWWFERVGAHLPGYDASSWKTSCSPYEGVPQAGVSVYRTTFNLDLPPNSDIPLAFDFALDTVAPHRVLIYVNGWQFGRFISSLGPQTSYPIPEGILNHHGSNDILISLWALNSQGAKLTKFELNKRATISSSKSATVKSVPAPGWKELRVGLIQVQLGR</sequence>
<dbReference type="PRINTS" id="PR00742">
    <property type="entry name" value="GLHYDRLASE35"/>
</dbReference>
<protein>
    <recommendedName>
        <fullName evidence="3">beta-galactosidase</fullName>
        <ecNumber evidence="3">3.2.1.23</ecNumber>
    </recommendedName>
</protein>
<keyword evidence="7" id="KW-0326">Glycosidase</keyword>
<keyword evidence="6" id="KW-0325">Glycoprotein</keyword>
<organism evidence="11 12">
    <name type="scientific">Crucibulum laeve</name>
    <dbReference type="NCBI Taxonomy" id="68775"/>
    <lineage>
        <taxon>Eukaryota</taxon>
        <taxon>Fungi</taxon>
        <taxon>Dikarya</taxon>
        <taxon>Basidiomycota</taxon>
        <taxon>Agaricomycotina</taxon>
        <taxon>Agaricomycetes</taxon>
        <taxon>Agaricomycetidae</taxon>
        <taxon>Agaricales</taxon>
        <taxon>Agaricineae</taxon>
        <taxon>Nidulariaceae</taxon>
        <taxon>Crucibulum</taxon>
    </lineage>
</organism>
<dbReference type="STRING" id="68775.A0A5C3LS40"/>
<dbReference type="PANTHER" id="PTHR23421">
    <property type="entry name" value="BETA-GALACTOSIDASE RELATED"/>
    <property type="match status" value="1"/>
</dbReference>
<dbReference type="Pfam" id="PF13363">
    <property type="entry name" value="BetaGal_dom3"/>
    <property type="match status" value="1"/>
</dbReference>
<comment type="catalytic activity">
    <reaction evidence="1">
        <text>Hydrolysis of terminal non-reducing beta-D-galactose residues in beta-D-galactosides.</text>
        <dbReference type="EC" id="3.2.1.23"/>
    </reaction>
</comment>
<dbReference type="InterPro" id="IPR036833">
    <property type="entry name" value="BetaGal_dom3_sf"/>
</dbReference>
<evidence type="ECO:0000256" key="9">
    <source>
        <dbReference type="SAM" id="SignalP"/>
    </source>
</evidence>
<dbReference type="InterPro" id="IPR001944">
    <property type="entry name" value="Glycoside_Hdrlase_35"/>
</dbReference>
<dbReference type="SUPFAM" id="SSF51011">
    <property type="entry name" value="Glycosyl hydrolase domain"/>
    <property type="match status" value="1"/>
</dbReference>
<reference evidence="11 12" key="1">
    <citation type="journal article" date="2019" name="Nat. Ecol. Evol.">
        <title>Megaphylogeny resolves global patterns of mushroom evolution.</title>
        <authorList>
            <person name="Varga T."/>
            <person name="Krizsan K."/>
            <person name="Foldi C."/>
            <person name="Dima B."/>
            <person name="Sanchez-Garcia M."/>
            <person name="Sanchez-Ramirez S."/>
            <person name="Szollosi G.J."/>
            <person name="Szarkandi J.G."/>
            <person name="Papp V."/>
            <person name="Albert L."/>
            <person name="Andreopoulos W."/>
            <person name="Angelini C."/>
            <person name="Antonin V."/>
            <person name="Barry K.W."/>
            <person name="Bougher N.L."/>
            <person name="Buchanan P."/>
            <person name="Buyck B."/>
            <person name="Bense V."/>
            <person name="Catcheside P."/>
            <person name="Chovatia M."/>
            <person name="Cooper J."/>
            <person name="Damon W."/>
            <person name="Desjardin D."/>
            <person name="Finy P."/>
            <person name="Geml J."/>
            <person name="Haridas S."/>
            <person name="Hughes K."/>
            <person name="Justo A."/>
            <person name="Karasinski D."/>
            <person name="Kautmanova I."/>
            <person name="Kiss B."/>
            <person name="Kocsube S."/>
            <person name="Kotiranta H."/>
            <person name="LaButti K.M."/>
            <person name="Lechner B.E."/>
            <person name="Liimatainen K."/>
            <person name="Lipzen A."/>
            <person name="Lukacs Z."/>
            <person name="Mihaltcheva S."/>
            <person name="Morgado L.N."/>
            <person name="Niskanen T."/>
            <person name="Noordeloos M.E."/>
            <person name="Ohm R.A."/>
            <person name="Ortiz-Santana B."/>
            <person name="Ovrebo C."/>
            <person name="Racz N."/>
            <person name="Riley R."/>
            <person name="Savchenko A."/>
            <person name="Shiryaev A."/>
            <person name="Soop K."/>
            <person name="Spirin V."/>
            <person name="Szebenyi C."/>
            <person name="Tomsovsky M."/>
            <person name="Tulloss R.E."/>
            <person name="Uehling J."/>
            <person name="Grigoriev I.V."/>
            <person name="Vagvolgyi C."/>
            <person name="Papp T."/>
            <person name="Martin F.M."/>
            <person name="Miettinen O."/>
            <person name="Hibbett D.S."/>
            <person name="Nagy L.G."/>
        </authorList>
    </citation>
    <scope>NUCLEOTIDE SEQUENCE [LARGE SCALE GENOMIC DNA]</scope>
    <source>
        <strain evidence="11 12">CBS 166.37</strain>
    </source>
</reference>
<dbReference type="InterPro" id="IPR018954">
    <property type="entry name" value="Betagal_dom2"/>
</dbReference>
<dbReference type="EMBL" id="ML213729">
    <property type="protein sequence ID" value="TFK31591.1"/>
    <property type="molecule type" value="Genomic_DNA"/>
</dbReference>
<dbReference type="OrthoDB" id="1657402at2759"/>
<dbReference type="Gene3D" id="2.60.120.260">
    <property type="entry name" value="Galactose-binding domain-like"/>
    <property type="match status" value="2"/>
</dbReference>
<dbReference type="Proteomes" id="UP000308652">
    <property type="component" value="Unassembled WGS sequence"/>
</dbReference>
<evidence type="ECO:0000256" key="5">
    <source>
        <dbReference type="ARBA" id="ARBA00022801"/>
    </source>
</evidence>
<dbReference type="Pfam" id="PF13364">
    <property type="entry name" value="BetaGal_ABD2"/>
    <property type="match status" value="2"/>
</dbReference>
<dbReference type="InterPro" id="IPR025972">
    <property type="entry name" value="BetaGal_dom3"/>
</dbReference>
<dbReference type="InterPro" id="IPR037110">
    <property type="entry name" value="Betagal_dom2_sf"/>
</dbReference>
<gene>
    <name evidence="11" type="ORF">BDQ12DRAFT_748012</name>
</gene>
<proteinExistence type="inferred from homology"/>
<evidence type="ECO:0000256" key="4">
    <source>
        <dbReference type="ARBA" id="ARBA00022729"/>
    </source>
</evidence>
<comment type="similarity">
    <text evidence="2 8">Belongs to the glycosyl hydrolase 35 family.</text>
</comment>
<evidence type="ECO:0000256" key="1">
    <source>
        <dbReference type="ARBA" id="ARBA00001412"/>
    </source>
</evidence>
<dbReference type="Gene3D" id="2.60.390.10">
    <property type="entry name" value="Beta-galactosidase, domain 3"/>
    <property type="match status" value="1"/>
</dbReference>
<dbReference type="Pfam" id="PF01301">
    <property type="entry name" value="Glyco_hydro_35"/>
    <property type="match status" value="1"/>
</dbReference>
<keyword evidence="12" id="KW-1185">Reference proteome</keyword>